<gene>
    <name evidence="3 4" type="primary">fdhD</name>
    <name evidence="4" type="ORF">G5S42_22450</name>
</gene>
<dbReference type="GO" id="GO:0006777">
    <property type="term" value="P:Mo-molybdopterin cofactor biosynthetic process"/>
    <property type="evidence" value="ECO:0007669"/>
    <property type="project" value="UniProtKB-UniRule"/>
</dbReference>
<keyword evidence="1 3" id="KW-0963">Cytoplasm</keyword>
<dbReference type="GO" id="GO:0097163">
    <property type="term" value="F:sulfur carrier activity"/>
    <property type="evidence" value="ECO:0007669"/>
    <property type="project" value="UniProtKB-UniRule"/>
</dbReference>
<reference evidence="4 5" key="1">
    <citation type="submission" date="2020-02" db="EMBL/GenBank/DDBJ databases">
        <title>Paraburkholderia simonii sp. nov. and Paraburkholderia youngii sp. nov. Brazilian and Mexican Mimosa-associated rhizobia.</title>
        <authorList>
            <person name="Mavima L."/>
            <person name="Beukes C.W."/>
            <person name="Chan W.Y."/>
            <person name="Palmer M."/>
            <person name="De Meyer S.E."/>
            <person name="James E.K."/>
            <person name="Venter S.N."/>
            <person name="Steenkamp E.T."/>
        </authorList>
    </citation>
    <scope>NUCLEOTIDE SEQUENCE [LARGE SCALE GENOMIC DNA]</scope>
    <source>
        <strain evidence="4 5">JPY169</strain>
    </source>
</reference>
<dbReference type="GO" id="GO:0005737">
    <property type="term" value="C:cytoplasm"/>
    <property type="evidence" value="ECO:0007669"/>
    <property type="project" value="UniProtKB-SubCell"/>
</dbReference>
<dbReference type="SUPFAM" id="SSF53927">
    <property type="entry name" value="Cytidine deaminase-like"/>
    <property type="match status" value="1"/>
</dbReference>
<feature type="active site" description="Cysteine persulfide intermediate" evidence="3">
    <location>
        <position position="116"/>
    </location>
</feature>
<dbReference type="PANTHER" id="PTHR30592:SF1">
    <property type="entry name" value="SULFUR CARRIER PROTEIN FDHD"/>
    <property type="match status" value="1"/>
</dbReference>
<dbReference type="InterPro" id="IPR016193">
    <property type="entry name" value="Cytidine_deaminase-like"/>
</dbReference>
<accession>A0A7Y6K3C7</accession>
<organism evidence="4 5">
    <name type="scientific">Paraburkholderia youngii</name>
    <dbReference type="NCBI Taxonomy" id="2782701"/>
    <lineage>
        <taxon>Bacteria</taxon>
        <taxon>Pseudomonadati</taxon>
        <taxon>Pseudomonadota</taxon>
        <taxon>Betaproteobacteria</taxon>
        <taxon>Burkholderiales</taxon>
        <taxon>Burkholderiaceae</taxon>
        <taxon>Paraburkholderia</taxon>
    </lineage>
</organism>
<name>A0A7Y6K3C7_9BURK</name>
<comment type="similarity">
    <text evidence="3">Belongs to the FdhD family.</text>
</comment>
<dbReference type="InterPro" id="IPR003786">
    <property type="entry name" value="FdhD"/>
</dbReference>
<evidence type="ECO:0000313" key="4">
    <source>
        <dbReference type="EMBL" id="NUY02398.1"/>
    </source>
</evidence>
<evidence type="ECO:0000256" key="3">
    <source>
        <dbReference type="HAMAP-Rule" id="MF_00187"/>
    </source>
</evidence>
<protein>
    <recommendedName>
        <fullName evidence="3">Sulfur carrier protein FdhD</fullName>
    </recommendedName>
</protein>
<evidence type="ECO:0000256" key="1">
    <source>
        <dbReference type="ARBA" id="ARBA00022490"/>
    </source>
</evidence>
<dbReference type="Gene3D" id="3.10.20.10">
    <property type="match status" value="1"/>
</dbReference>
<evidence type="ECO:0000313" key="5">
    <source>
        <dbReference type="Proteomes" id="UP000594380"/>
    </source>
</evidence>
<comment type="function">
    <text evidence="3">Required for formate dehydrogenase (FDH) activity. Acts as a sulfur carrier protein that transfers sulfur from IscS to the molybdenum cofactor prior to its insertion into FDH.</text>
</comment>
<dbReference type="GO" id="GO:0016783">
    <property type="term" value="F:sulfurtransferase activity"/>
    <property type="evidence" value="ECO:0007669"/>
    <property type="project" value="InterPro"/>
</dbReference>
<dbReference type="AlphaFoldDB" id="A0A7Y6K3C7"/>
<comment type="caution">
    <text evidence="4">The sequence shown here is derived from an EMBL/GenBank/DDBJ whole genome shotgun (WGS) entry which is preliminary data.</text>
</comment>
<sequence>MCQPSGIVTTGSVARSIVRHTREDARGSTDVVVEELPVALVFNGISHAVMMATPTDLELFALGFALSEGIVERASDVFDSEAVIHPDSAEVRLTISQQAFMALKGKRRALAGRSGCGVCGIESIQLLDLYPDRLHDASAAHYIAARAVSRAAHHLPAHQRLMRETGGAHAAAWCSTDGALLRVFEDVGRHNALDKLIGYLARERADTVAGFVFLSSRASYELVRKAARFQISTLATISAPTSLAISVAQRAGIRLLSFCRGDGFVEYVTPNATLSGS</sequence>
<dbReference type="Proteomes" id="UP000594380">
    <property type="component" value="Unassembled WGS sequence"/>
</dbReference>
<dbReference type="EMBL" id="JAALDK010000001">
    <property type="protein sequence ID" value="NUY02398.1"/>
    <property type="molecule type" value="Genomic_DNA"/>
</dbReference>
<evidence type="ECO:0000256" key="2">
    <source>
        <dbReference type="ARBA" id="ARBA00023150"/>
    </source>
</evidence>
<dbReference type="Gene3D" id="3.40.140.10">
    <property type="entry name" value="Cytidine Deaminase, domain 2"/>
    <property type="match status" value="1"/>
</dbReference>
<keyword evidence="2 3" id="KW-0501">Molybdenum cofactor biosynthesis</keyword>
<dbReference type="NCBIfam" id="TIGR00129">
    <property type="entry name" value="fdhD_narQ"/>
    <property type="match status" value="1"/>
</dbReference>
<comment type="subcellular location">
    <subcellularLocation>
        <location evidence="3">Cytoplasm</location>
    </subcellularLocation>
</comment>
<dbReference type="HAMAP" id="MF_00187">
    <property type="entry name" value="FdhD"/>
    <property type="match status" value="1"/>
</dbReference>
<comment type="caution">
    <text evidence="3">Lacks conserved residue(s) required for the propagation of feature annotation.</text>
</comment>
<dbReference type="GeneID" id="301103108"/>
<dbReference type="PANTHER" id="PTHR30592">
    <property type="entry name" value="FORMATE DEHYDROGENASE"/>
    <property type="match status" value="1"/>
</dbReference>
<dbReference type="RefSeq" id="WP_176110593.1">
    <property type="nucleotide sequence ID" value="NZ_JAALDK010000001.1"/>
</dbReference>
<dbReference type="PIRSF" id="PIRSF015626">
    <property type="entry name" value="FdhD"/>
    <property type="match status" value="1"/>
</dbReference>
<keyword evidence="4" id="KW-0808">Transferase</keyword>
<proteinExistence type="inferred from homology"/>
<dbReference type="Pfam" id="PF02634">
    <property type="entry name" value="FdhD-NarQ"/>
    <property type="match status" value="1"/>
</dbReference>